<dbReference type="SUPFAM" id="SSF57424">
    <property type="entry name" value="LDL receptor-like module"/>
    <property type="match status" value="1"/>
</dbReference>
<evidence type="ECO:0000256" key="3">
    <source>
        <dbReference type="SAM" id="Phobius"/>
    </source>
</evidence>
<dbReference type="OrthoDB" id="19606at2759"/>
<keyword evidence="5" id="KW-1185">Reference proteome</keyword>
<dbReference type="CDD" id="cd00112">
    <property type="entry name" value="LDLa"/>
    <property type="match status" value="1"/>
</dbReference>
<evidence type="ECO:0000256" key="1">
    <source>
        <dbReference type="ARBA" id="ARBA00023157"/>
    </source>
</evidence>
<dbReference type="EMBL" id="UYYB01106003">
    <property type="protein sequence ID" value="VDM79692.1"/>
    <property type="molecule type" value="Genomic_DNA"/>
</dbReference>
<dbReference type="Proteomes" id="UP000270094">
    <property type="component" value="Unassembled WGS sequence"/>
</dbReference>
<evidence type="ECO:0008006" key="6">
    <source>
        <dbReference type="Google" id="ProtNLM"/>
    </source>
</evidence>
<dbReference type="PANTHER" id="PTHR24652">
    <property type="entry name" value="LOW-DENSITY LIPOPROTEIN RECEPTOR CLASS A DOMAIN-CONTAINING PROTEIN 2"/>
    <property type="match status" value="1"/>
</dbReference>
<evidence type="ECO:0000256" key="2">
    <source>
        <dbReference type="PROSITE-ProRule" id="PRU00124"/>
    </source>
</evidence>
<name>A0A3P7LKE2_STRVU</name>
<keyword evidence="1 2" id="KW-1015">Disulfide bond</keyword>
<gene>
    <name evidence="4" type="ORF">SVUK_LOCUS14690</name>
</gene>
<proteinExistence type="predicted"/>
<dbReference type="InterPro" id="IPR042333">
    <property type="entry name" value="LRAD2/Mig-13-like"/>
</dbReference>
<protein>
    <recommendedName>
        <fullName evidence="6">CUB domain-containing protein</fullName>
    </recommendedName>
</protein>
<feature type="transmembrane region" description="Helical" evidence="3">
    <location>
        <begin position="183"/>
        <end position="208"/>
    </location>
</feature>
<dbReference type="Gene3D" id="4.10.400.10">
    <property type="entry name" value="Low-density Lipoprotein Receptor"/>
    <property type="match status" value="1"/>
</dbReference>
<evidence type="ECO:0000313" key="4">
    <source>
        <dbReference type="EMBL" id="VDM79692.1"/>
    </source>
</evidence>
<dbReference type="PROSITE" id="PS50068">
    <property type="entry name" value="LDLRA_2"/>
    <property type="match status" value="1"/>
</dbReference>
<keyword evidence="3" id="KW-0812">Transmembrane</keyword>
<reference evidence="4 5" key="1">
    <citation type="submission" date="2018-11" db="EMBL/GenBank/DDBJ databases">
        <authorList>
            <consortium name="Pathogen Informatics"/>
        </authorList>
    </citation>
    <scope>NUCLEOTIDE SEQUENCE [LARGE SCALE GENOMIC DNA]</scope>
</reference>
<keyword evidence="3" id="KW-0472">Membrane</keyword>
<dbReference type="InterPro" id="IPR036055">
    <property type="entry name" value="LDL_receptor-like_sf"/>
</dbReference>
<organism evidence="4 5">
    <name type="scientific">Strongylus vulgaris</name>
    <name type="common">Blood worm</name>
    <dbReference type="NCBI Taxonomy" id="40348"/>
    <lineage>
        <taxon>Eukaryota</taxon>
        <taxon>Metazoa</taxon>
        <taxon>Ecdysozoa</taxon>
        <taxon>Nematoda</taxon>
        <taxon>Chromadorea</taxon>
        <taxon>Rhabditida</taxon>
        <taxon>Rhabditina</taxon>
        <taxon>Rhabditomorpha</taxon>
        <taxon>Strongyloidea</taxon>
        <taxon>Strongylidae</taxon>
        <taxon>Strongylus</taxon>
    </lineage>
</organism>
<dbReference type="Pfam" id="PF00057">
    <property type="entry name" value="Ldl_recept_a"/>
    <property type="match status" value="1"/>
</dbReference>
<evidence type="ECO:0000313" key="5">
    <source>
        <dbReference type="Proteomes" id="UP000270094"/>
    </source>
</evidence>
<feature type="non-terminal residue" evidence="4">
    <location>
        <position position="290"/>
    </location>
</feature>
<dbReference type="SMART" id="SM00192">
    <property type="entry name" value="LDLa"/>
    <property type="match status" value="1"/>
</dbReference>
<dbReference type="AlphaFoldDB" id="A0A3P7LKE2"/>
<feature type="disulfide bond" evidence="2">
    <location>
        <begin position="139"/>
        <end position="157"/>
    </location>
</feature>
<dbReference type="InterPro" id="IPR002172">
    <property type="entry name" value="LDrepeatLR_classA_rpt"/>
</dbReference>
<keyword evidence="3" id="KW-1133">Transmembrane helix</keyword>
<accession>A0A3P7LKE2</accession>
<sequence length="290" mass="32168">MKGVGLRLEIREGAASTSDRLLLLFDSQTRDQLEHKQPRHGYTTTSSTPAFYIRLRGYLMGREGAASTSDRLLLLFDSQTRDQLEHKQPRHGYTTTSSTPAFYIRLRGYLMGSSGLEIVYTQFYRWATALCPGAGEYHCDNARCIKSTLRCDGVNHCGDGSDEQCQRPISDFKQPSDADVSGLIALVIGICGLILLIISTTAVMGRFYRRRVASQFSRTDLSGVVPYPNEAAVPTMQTVGERRFYVVPESQISVIEAPPSYDDALKHPAVPTSRAPSYMNRGYVSSTTSE</sequence>
<dbReference type="PANTHER" id="PTHR24652:SF69">
    <property type="entry name" value="CUB DOMAIN-CONTAINING PROTEIN"/>
    <property type="match status" value="1"/>
</dbReference>
<comment type="caution">
    <text evidence="2">Lacks conserved residue(s) required for the propagation of feature annotation.</text>
</comment>